<accession>A0AAV2K0N0</accession>
<evidence type="ECO:0000313" key="2">
    <source>
        <dbReference type="EMBL" id="CAL1582008.1"/>
    </source>
</evidence>
<keyword evidence="3" id="KW-1185">Reference proteome</keyword>
<evidence type="ECO:0000313" key="3">
    <source>
        <dbReference type="Proteomes" id="UP001497482"/>
    </source>
</evidence>
<protein>
    <submittedName>
        <fullName evidence="2">Uncharacterized protein</fullName>
    </submittedName>
</protein>
<organism evidence="2 3">
    <name type="scientific">Knipowitschia caucasica</name>
    <name type="common">Caucasian dwarf goby</name>
    <name type="synonym">Pomatoschistus caucasicus</name>
    <dbReference type="NCBI Taxonomy" id="637954"/>
    <lineage>
        <taxon>Eukaryota</taxon>
        <taxon>Metazoa</taxon>
        <taxon>Chordata</taxon>
        <taxon>Craniata</taxon>
        <taxon>Vertebrata</taxon>
        <taxon>Euteleostomi</taxon>
        <taxon>Actinopterygii</taxon>
        <taxon>Neopterygii</taxon>
        <taxon>Teleostei</taxon>
        <taxon>Neoteleostei</taxon>
        <taxon>Acanthomorphata</taxon>
        <taxon>Gobiaria</taxon>
        <taxon>Gobiiformes</taxon>
        <taxon>Gobioidei</taxon>
        <taxon>Gobiidae</taxon>
        <taxon>Gobiinae</taxon>
        <taxon>Knipowitschia</taxon>
    </lineage>
</organism>
<gene>
    <name evidence="2" type="ORF">KC01_LOCUS12708</name>
</gene>
<dbReference type="Proteomes" id="UP001497482">
    <property type="component" value="Chromosome 15"/>
</dbReference>
<reference evidence="2 3" key="1">
    <citation type="submission" date="2024-04" db="EMBL/GenBank/DDBJ databases">
        <authorList>
            <person name="Waldvogel A.-M."/>
            <person name="Schoenle A."/>
        </authorList>
    </citation>
    <scope>NUCLEOTIDE SEQUENCE [LARGE SCALE GENOMIC DNA]</scope>
</reference>
<dbReference type="AlphaFoldDB" id="A0AAV2K0N0"/>
<name>A0AAV2K0N0_KNICA</name>
<feature type="compositionally biased region" description="Basic and acidic residues" evidence="1">
    <location>
        <begin position="37"/>
        <end position="51"/>
    </location>
</feature>
<evidence type="ECO:0000256" key="1">
    <source>
        <dbReference type="SAM" id="MobiDB-lite"/>
    </source>
</evidence>
<dbReference type="EMBL" id="OZ035837">
    <property type="protein sequence ID" value="CAL1582008.1"/>
    <property type="molecule type" value="Genomic_DNA"/>
</dbReference>
<sequence length="83" mass="9307">MSRHVTFPWSLTHSSDKCSGYNGLQESPDPWVNGQEPLHEDGTLHPTEHHSQVPAPDQCGVSRFKWEVRGITHSLEALCPCVM</sequence>
<feature type="region of interest" description="Disordered" evidence="1">
    <location>
        <begin position="13"/>
        <end position="56"/>
    </location>
</feature>
<proteinExistence type="predicted"/>